<dbReference type="InterPro" id="IPR000534">
    <property type="entry name" value="Semialdehyde_DH_NAD-bd"/>
</dbReference>
<gene>
    <name evidence="4" type="ORF">E8A74_08790</name>
</gene>
<accession>A0A4U1JG86</accession>
<dbReference type="SMART" id="SM00859">
    <property type="entry name" value="Semialdhyde_dh"/>
    <property type="match status" value="1"/>
</dbReference>
<name>A0A4U1JG86_9BACT</name>
<dbReference type="AlphaFoldDB" id="A0A4U1JG86"/>
<dbReference type="Gene3D" id="3.40.50.720">
    <property type="entry name" value="NAD(P)-binding Rossmann-like Domain"/>
    <property type="match status" value="1"/>
</dbReference>
<dbReference type="GO" id="GO:0016620">
    <property type="term" value="F:oxidoreductase activity, acting on the aldehyde or oxo group of donors, NAD or NADP as acceptor"/>
    <property type="evidence" value="ECO:0007669"/>
    <property type="project" value="InterPro"/>
</dbReference>
<reference evidence="4 5" key="1">
    <citation type="submission" date="2019-04" db="EMBL/GenBank/DDBJ databases">
        <authorList>
            <person name="Li Y."/>
            <person name="Wang J."/>
        </authorList>
    </citation>
    <scope>NUCLEOTIDE SEQUENCE [LARGE SCALE GENOMIC DNA]</scope>
    <source>
        <strain evidence="4 5">DSM 14668</strain>
    </source>
</reference>
<dbReference type="OrthoDB" id="367683at2"/>
<keyword evidence="5" id="KW-1185">Reference proteome</keyword>
<protein>
    <submittedName>
        <fullName evidence="4">NAD-dependent epimerase/dehydratase family protein</fullName>
    </submittedName>
</protein>
<feature type="domain" description="Semialdehyde dehydrogenase NAD-binding" evidence="3">
    <location>
        <begin position="5"/>
        <end position="103"/>
    </location>
</feature>
<dbReference type="GO" id="GO:0051287">
    <property type="term" value="F:NAD binding"/>
    <property type="evidence" value="ECO:0007669"/>
    <property type="project" value="InterPro"/>
</dbReference>
<evidence type="ECO:0000259" key="3">
    <source>
        <dbReference type="SMART" id="SM00859"/>
    </source>
</evidence>
<evidence type="ECO:0000313" key="4">
    <source>
        <dbReference type="EMBL" id="TKD10106.1"/>
    </source>
</evidence>
<dbReference type="PANTHER" id="PTHR47128">
    <property type="match status" value="1"/>
</dbReference>
<dbReference type="Proteomes" id="UP000309215">
    <property type="component" value="Unassembled WGS sequence"/>
</dbReference>
<sequence length="287" mass="30924">MSPPRVLLAGATGAVGSEVLRLLRERGHFVRTFSRSAKNAETIRPLASEVVLGDATRADSLGEALAGIDVVLSCLGANVALGTAERRSFRDVDLVAHENLLAAARRASATRFVYLSAHPGPGYDHTRYIRAHLDTEDMLRASGLSCTFVRPTGIYSALGDLIDMARWGVGSVAGDGTAKANPVHPVCVAEAMASVTEDGPEIVTVGGPEILTREEIMRLAFEVVGKRPRILHVPPGVFRFWSALLRLPHPRLSDMLEFVAAVTTSDSVAEARGTRPLRPWFEARARQ</sequence>
<comment type="caution">
    <text evidence="4">The sequence shown here is derived from an EMBL/GenBank/DDBJ whole genome shotgun (WGS) entry which is preliminary data.</text>
</comment>
<dbReference type="InterPro" id="IPR044256">
    <property type="entry name" value="HCF244-like"/>
</dbReference>
<keyword evidence="2" id="KW-0604">Photosystem II</keyword>
<dbReference type="InterPro" id="IPR036291">
    <property type="entry name" value="NAD(P)-bd_dom_sf"/>
</dbReference>
<organism evidence="4 5">
    <name type="scientific">Polyangium fumosum</name>
    <dbReference type="NCBI Taxonomy" id="889272"/>
    <lineage>
        <taxon>Bacteria</taxon>
        <taxon>Pseudomonadati</taxon>
        <taxon>Myxococcota</taxon>
        <taxon>Polyangia</taxon>
        <taxon>Polyangiales</taxon>
        <taxon>Polyangiaceae</taxon>
        <taxon>Polyangium</taxon>
    </lineage>
</organism>
<dbReference type="InterPro" id="IPR016040">
    <property type="entry name" value="NAD(P)-bd_dom"/>
</dbReference>
<dbReference type="PANTHER" id="PTHR47128:SF2">
    <property type="entry name" value="PROTEIN HIGH CHLOROPHYLL FLUORESCENCE PHENOTYPE 244, CHLOROPLASTIC"/>
    <property type="match status" value="1"/>
</dbReference>
<keyword evidence="1" id="KW-0602">Photosynthesis</keyword>
<dbReference type="GO" id="GO:0009523">
    <property type="term" value="C:photosystem II"/>
    <property type="evidence" value="ECO:0007669"/>
    <property type="project" value="UniProtKB-KW"/>
</dbReference>
<evidence type="ECO:0000256" key="2">
    <source>
        <dbReference type="ARBA" id="ARBA00023276"/>
    </source>
</evidence>
<dbReference type="RefSeq" id="WP_136928506.1">
    <property type="nucleotide sequence ID" value="NZ_SSMQ01000007.1"/>
</dbReference>
<dbReference type="SUPFAM" id="SSF51735">
    <property type="entry name" value="NAD(P)-binding Rossmann-fold domains"/>
    <property type="match status" value="1"/>
</dbReference>
<proteinExistence type="predicted"/>
<dbReference type="GO" id="GO:0015979">
    <property type="term" value="P:photosynthesis"/>
    <property type="evidence" value="ECO:0007669"/>
    <property type="project" value="UniProtKB-KW"/>
</dbReference>
<evidence type="ECO:0000313" key="5">
    <source>
        <dbReference type="Proteomes" id="UP000309215"/>
    </source>
</evidence>
<dbReference type="Pfam" id="PF13460">
    <property type="entry name" value="NAD_binding_10"/>
    <property type="match status" value="1"/>
</dbReference>
<evidence type="ECO:0000256" key="1">
    <source>
        <dbReference type="ARBA" id="ARBA00022531"/>
    </source>
</evidence>
<dbReference type="EMBL" id="SSMQ01000007">
    <property type="protein sequence ID" value="TKD10106.1"/>
    <property type="molecule type" value="Genomic_DNA"/>
</dbReference>